<accession>A0A0F4GYQ7</accession>
<organism evidence="1 2">
    <name type="scientific">Zymoseptoria brevis</name>
    <dbReference type="NCBI Taxonomy" id="1047168"/>
    <lineage>
        <taxon>Eukaryota</taxon>
        <taxon>Fungi</taxon>
        <taxon>Dikarya</taxon>
        <taxon>Ascomycota</taxon>
        <taxon>Pezizomycotina</taxon>
        <taxon>Dothideomycetes</taxon>
        <taxon>Dothideomycetidae</taxon>
        <taxon>Mycosphaerellales</taxon>
        <taxon>Mycosphaerellaceae</taxon>
        <taxon>Zymoseptoria</taxon>
    </lineage>
</organism>
<dbReference type="OrthoDB" id="10680111at2759"/>
<protein>
    <submittedName>
        <fullName evidence="1">Uncharacterized protein</fullName>
    </submittedName>
</protein>
<name>A0A0F4GYQ7_9PEZI</name>
<evidence type="ECO:0000313" key="1">
    <source>
        <dbReference type="EMBL" id="KJY02163.1"/>
    </source>
</evidence>
<evidence type="ECO:0000313" key="2">
    <source>
        <dbReference type="Proteomes" id="UP000033647"/>
    </source>
</evidence>
<keyword evidence="2" id="KW-1185">Reference proteome</keyword>
<dbReference type="AlphaFoldDB" id="A0A0F4GYQ7"/>
<gene>
    <name evidence="1" type="ORF">TI39_contig90g00001</name>
</gene>
<comment type="caution">
    <text evidence="1">The sequence shown here is derived from an EMBL/GenBank/DDBJ whole genome shotgun (WGS) entry which is preliminary data.</text>
</comment>
<dbReference type="Proteomes" id="UP000033647">
    <property type="component" value="Unassembled WGS sequence"/>
</dbReference>
<sequence>MLEYRTLCYQAGEQLNTHRLWLTLNCESMNDLQSHTRAPFHDFCATARRHADNQKFMNELNDTTGNEDSCDICGSFESCLCDSDTNHALASSSNNHALTDSDYNDCGVCESMTPCSCYDNDASNYNDSCDTCGSFESCSCYYCEHYCDDTCDEYCDHYDYCDLEHHEDMNEGQQERPARARARAGAINNTPSSPALTARACMILSSLTSSVP</sequence>
<proteinExistence type="predicted"/>
<reference evidence="1 2" key="1">
    <citation type="submission" date="2015-03" db="EMBL/GenBank/DDBJ databases">
        <title>RNA-seq based gene annotation and comparative genomics of four Zymoseptoria species reveal species-specific pathogenicity related genes and transposable element activity.</title>
        <authorList>
            <person name="Grandaubert J."/>
            <person name="Bhattacharyya A."/>
            <person name="Stukenbrock E.H."/>
        </authorList>
    </citation>
    <scope>NUCLEOTIDE SEQUENCE [LARGE SCALE GENOMIC DNA]</scope>
    <source>
        <strain evidence="1 2">Zb18110</strain>
    </source>
</reference>
<dbReference type="EMBL" id="LAFY01000087">
    <property type="protein sequence ID" value="KJY02163.1"/>
    <property type="molecule type" value="Genomic_DNA"/>
</dbReference>